<proteinExistence type="predicted"/>
<gene>
    <name evidence="2" type="ORF">E0F98_01415</name>
</gene>
<keyword evidence="1" id="KW-0732">Signal</keyword>
<dbReference type="AlphaFoldDB" id="A0A4R5D766"/>
<feature type="chain" id="PRO_5020957145" description="Carboxypeptidase-like regulatory domain-containing protein" evidence="1">
    <location>
        <begin position="18"/>
        <end position="253"/>
    </location>
</feature>
<dbReference type="InterPro" id="IPR008969">
    <property type="entry name" value="CarboxyPept-like_regulatory"/>
</dbReference>
<name>A0A4R5D766_9FLAO</name>
<feature type="signal peptide" evidence="1">
    <location>
        <begin position="1"/>
        <end position="17"/>
    </location>
</feature>
<evidence type="ECO:0000256" key="1">
    <source>
        <dbReference type="SAM" id="SignalP"/>
    </source>
</evidence>
<organism evidence="2 3">
    <name type="scientific">Flavobacterium hiemivividum</name>
    <dbReference type="NCBI Taxonomy" id="2541734"/>
    <lineage>
        <taxon>Bacteria</taxon>
        <taxon>Pseudomonadati</taxon>
        <taxon>Bacteroidota</taxon>
        <taxon>Flavobacteriia</taxon>
        <taxon>Flavobacteriales</taxon>
        <taxon>Flavobacteriaceae</taxon>
        <taxon>Flavobacterium</taxon>
    </lineage>
</organism>
<keyword evidence="3" id="KW-1185">Reference proteome</keyword>
<evidence type="ECO:0000313" key="2">
    <source>
        <dbReference type="EMBL" id="TDE06305.1"/>
    </source>
</evidence>
<dbReference type="EMBL" id="SMFO01000001">
    <property type="protein sequence ID" value="TDE06305.1"/>
    <property type="molecule type" value="Genomic_DNA"/>
</dbReference>
<protein>
    <recommendedName>
        <fullName evidence="4">Carboxypeptidase-like regulatory domain-containing protein</fullName>
    </recommendedName>
</protein>
<sequence length="253" mass="28168">MVVRFLFMILFTTVTMAQESAFSELKGKINGGAFNVDGVYVINLSTEKAVITASDGYFNIAGLAGDTLLFSAVQFKRRRIVLAVKDFSDALFFVKMEPIMNQLDEVVIRRYDNINSVSLGIIPSGQKSYTAAERKLQTATGLNASASAGSMAGGSVSADPLFNFLSGRTAMLKKELKVEKKESYMRQLDAMFDRSHFVDKLKIPADYIKGFEYYAVENEKFTKILESKNKITTEFLLGELALKYNEILACENE</sequence>
<evidence type="ECO:0000313" key="3">
    <source>
        <dbReference type="Proteomes" id="UP000294597"/>
    </source>
</evidence>
<accession>A0A4R5D766</accession>
<dbReference type="Proteomes" id="UP000294597">
    <property type="component" value="Unassembled WGS sequence"/>
</dbReference>
<comment type="caution">
    <text evidence="2">The sequence shown here is derived from an EMBL/GenBank/DDBJ whole genome shotgun (WGS) entry which is preliminary data.</text>
</comment>
<dbReference type="SUPFAM" id="SSF49464">
    <property type="entry name" value="Carboxypeptidase regulatory domain-like"/>
    <property type="match status" value="1"/>
</dbReference>
<evidence type="ECO:0008006" key="4">
    <source>
        <dbReference type="Google" id="ProtNLM"/>
    </source>
</evidence>
<reference evidence="2 3" key="1">
    <citation type="submission" date="2019-03" db="EMBL/GenBank/DDBJ databases">
        <title>Flavobacterium TSA-D2 sp. nov., isolated from arctic soil.</title>
        <authorList>
            <person name="Chaudhary D.K."/>
        </authorList>
    </citation>
    <scope>NUCLEOTIDE SEQUENCE [LARGE SCALE GENOMIC DNA]</scope>
    <source>
        <strain evidence="2 3">TSA-D2</strain>
    </source>
</reference>